<accession>A0ABQ0DW44</accession>
<evidence type="ECO:0000313" key="10">
    <source>
        <dbReference type="EMBL" id="GAB1227075.1"/>
    </source>
</evidence>
<reference evidence="10 11" key="1">
    <citation type="journal article" date="2019" name="PLoS Negl. Trop. Dis.">
        <title>Whole genome sequencing of Entamoeba nuttalli reveals mammalian host-related molecular signatures and a novel octapeptide-repeat surface protein.</title>
        <authorList>
            <person name="Tanaka M."/>
            <person name="Makiuchi T."/>
            <person name="Komiyama T."/>
            <person name="Shiina T."/>
            <person name="Osaki K."/>
            <person name="Tachibana H."/>
        </authorList>
    </citation>
    <scope>NUCLEOTIDE SEQUENCE [LARGE SCALE GENOMIC DNA]</scope>
    <source>
        <strain evidence="10 11">P19-061405</strain>
    </source>
</reference>
<name>A0ABQ0DW44_9EUKA</name>
<evidence type="ECO:0000259" key="9">
    <source>
        <dbReference type="PROSITE" id="PS51434"/>
    </source>
</evidence>
<sequence length="373" mass="41283">MQNLNQNTSLTSGTNSSIPSLSTNAFPSLTSNGGLGNSTNLFSTSLNTGFGTNTTTGLGSTNSLFSNSLSTGLGTNSTTGLGSTNSLFSNTFNTGFGNSTTGNNNTVLLNPLSISSLSIGTNVSKDKQNKEKSWIYHDQTSMNQPDFVRPEEMMFNTSCCIIDPKVIDKILFDAEREIEALQPNVSYDIKPIGLKQGYVCNPSMQALKAMSIEQLKDVSSFEVSRPGYGKVMWSKVDLTNVNLDISIIIERGYCDVYPDGIQKPRFGEKLNKEATIVLENVVDTVEEFRKLLPRLSKKVDIKSYEESTKTVTFVVPHFTRYSVLDEDNNTQENEKEEVIDYQKSQIISNNSPEWKFPVVVLHKIEYSPFEIDI</sequence>
<dbReference type="PROSITE" id="PS51434">
    <property type="entry name" value="NUP_C"/>
    <property type="match status" value="1"/>
</dbReference>
<dbReference type="Proteomes" id="UP001628156">
    <property type="component" value="Unassembled WGS sequence"/>
</dbReference>
<dbReference type="EMBL" id="BAAFRS010000317">
    <property type="protein sequence ID" value="GAB1227075.1"/>
    <property type="molecule type" value="Genomic_DNA"/>
</dbReference>
<proteinExistence type="inferred from homology"/>
<keyword evidence="11" id="KW-1185">Reference proteome</keyword>
<dbReference type="SUPFAM" id="SSF82215">
    <property type="entry name" value="C-terminal autoproteolytic domain of nucleoporin nup98"/>
    <property type="match status" value="1"/>
</dbReference>
<evidence type="ECO:0000256" key="8">
    <source>
        <dbReference type="ARBA" id="ARBA00023242"/>
    </source>
</evidence>
<keyword evidence="4" id="KW-0509">mRNA transport</keyword>
<dbReference type="PANTHER" id="PTHR23198:SF6">
    <property type="entry name" value="NUCLEAR PORE COMPLEX PROTEIN NUP98-NUP96"/>
    <property type="match status" value="1"/>
</dbReference>
<keyword evidence="3" id="KW-0813">Transport</keyword>
<evidence type="ECO:0000256" key="4">
    <source>
        <dbReference type="ARBA" id="ARBA00022816"/>
    </source>
</evidence>
<keyword evidence="5" id="KW-0653">Protein transport</keyword>
<comment type="caution">
    <text evidence="10">The sequence shown here is derived from an EMBL/GenBank/DDBJ whole genome shotgun (WGS) entry which is preliminary data.</text>
</comment>
<keyword evidence="7" id="KW-0906">Nuclear pore complex</keyword>
<protein>
    <recommendedName>
        <fullName evidence="9">Peptidase S59 domain-containing protein</fullName>
    </recommendedName>
</protein>
<evidence type="ECO:0000313" key="11">
    <source>
        <dbReference type="Proteomes" id="UP001628156"/>
    </source>
</evidence>
<organism evidence="10 11">
    <name type="scientific">Entamoeba nuttalli</name>
    <dbReference type="NCBI Taxonomy" id="412467"/>
    <lineage>
        <taxon>Eukaryota</taxon>
        <taxon>Amoebozoa</taxon>
        <taxon>Evosea</taxon>
        <taxon>Archamoebae</taxon>
        <taxon>Mastigamoebida</taxon>
        <taxon>Entamoebidae</taxon>
        <taxon>Entamoeba</taxon>
    </lineage>
</organism>
<comment type="subcellular location">
    <subcellularLocation>
        <location evidence="1">Nucleus</location>
        <location evidence="1">Nuclear pore complex</location>
    </subcellularLocation>
</comment>
<dbReference type="PANTHER" id="PTHR23198">
    <property type="entry name" value="NUCLEOPORIN"/>
    <property type="match status" value="1"/>
</dbReference>
<dbReference type="Gene3D" id="3.30.1610.10">
    <property type="entry name" value="Peptidase S59, nucleoporin"/>
    <property type="match status" value="1"/>
</dbReference>
<evidence type="ECO:0000256" key="3">
    <source>
        <dbReference type="ARBA" id="ARBA00022448"/>
    </source>
</evidence>
<gene>
    <name evidence="10" type="ORF">ENUP19_0317G0085</name>
</gene>
<keyword evidence="6" id="KW-0811">Translocation</keyword>
<feature type="domain" description="Peptidase S59" evidence="9">
    <location>
        <begin position="195"/>
        <end position="318"/>
    </location>
</feature>
<dbReference type="InterPro" id="IPR036903">
    <property type="entry name" value="Nup98_auto-Pept-S59_dom_sf"/>
</dbReference>
<evidence type="ECO:0000256" key="6">
    <source>
        <dbReference type="ARBA" id="ARBA00023010"/>
    </source>
</evidence>
<comment type="similarity">
    <text evidence="2">Belongs to the nucleoporin GLFG family.</text>
</comment>
<evidence type="ECO:0000256" key="5">
    <source>
        <dbReference type="ARBA" id="ARBA00022927"/>
    </source>
</evidence>
<evidence type="ECO:0000256" key="7">
    <source>
        <dbReference type="ARBA" id="ARBA00023132"/>
    </source>
</evidence>
<keyword evidence="8" id="KW-0539">Nucleus</keyword>
<evidence type="ECO:0000256" key="2">
    <source>
        <dbReference type="ARBA" id="ARBA00008926"/>
    </source>
</evidence>
<dbReference type="Pfam" id="PF04096">
    <property type="entry name" value="Nucleoporin2"/>
    <property type="match status" value="1"/>
</dbReference>
<dbReference type="InterPro" id="IPR037665">
    <property type="entry name" value="Nucleoporin_S59-like"/>
</dbReference>
<dbReference type="InterPro" id="IPR007230">
    <property type="entry name" value="Nup98_auto-Pept-S59_dom"/>
</dbReference>
<evidence type="ECO:0000256" key="1">
    <source>
        <dbReference type="ARBA" id="ARBA00004567"/>
    </source>
</evidence>